<keyword evidence="2" id="KW-1185">Reference proteome</keyword>
<dbReference type="EMBL" id="BX950851">
    <property type="protein sequence ID" value="CAG76816.1"/>
    <property type="molecule type" value="Genomic_DNA"/>
</dbReference>
<sequence>MSNLTTDYVWKRKRRVESLTRWRQKGRIAKAIHSVNNGSLIQSPPRAPQAVRLAINKTFTMSQHIPYTLQFAVYTYMLLEKQNENYCQSSLVKEKTADDKRTMAS</sequence>
<organism evidence="1 2">
    <name type="scientific">Pectobacterium atrosepticum (strain SCRI 1043 / ATCC BAA-672)</name>
    <name type="common">Erwinia carotovora subsp. atroseptica</name>
    <dbReference type="NCBI Taxonomy" id="218491"/>
    <lineage>
        <taxon>Bacteria</taxon>
        <taxon>Pseudomonadati</taxon>
        <taxon>Pseudomonadota</taxon>
        <taxon>Gammaproteobacteria</taxon>
        <taxon>Enterobacterales</taxon>
        <taxon>Pectobacteriaceae</taxon>
        <taxon>Pectobacterium</taxon>
    </lineage>
</organism>
<accession>Q6D082</accession>
<dbReference type="Proteomes" id="UP000007966">
    <property type="component" value="Chromosome"/>
</dbReference>
<protein>
    <submittedName>
        <fullName evidence="1">Uncharacterized protein</fullName>
    </submittedName>
</protein>
<reference evidence="1" key="1">
    <citation type="submission" date="2004-02" db="EMBL/GenBank/DDBJ databases">
        <title>The genome sequence of the enterobacterial phytopathogen Erwinia carotovora subsp. atroseptica SCRI1043 and functional genomic identification of novel virulence factors.</title>
        <authorList>
            <person name="Bell K.S."/>
            <person name="Sebaihia M."/>
            <person name="Pritchard L."/>
            <person name="Holden M."/>
            <person name="Hyman L.J."/>
            <person name="Holeva M.C."/>
            <person name="Thomson N.R."/>
            <person name="Bentley S.D."/>
            <person name="Churcher C."/>
            <person name="Mungall K."/>
            <person name="Atkin R."/>
            <person name="Bason N."/>
            <person name="Brooks K."/>
            <person name="Chillingworth T."/>
            <person name="Clark K."/>
            <person name="Doggett J."/>
            <person name="Fraser A."/>
            <person name="Hance Z."/>
            <person name="Hauser H."/>
            <person name="Jagels K."/>
            <person name="Moule S."/>
            <person name="Norbertczak H."/>
            <person name="Ormond D."/>
            <person name="Price C."/>
            <person name="Quail M.A."/>
            <person name="Sanders M."/>
            <person name="Walker D."/>
            <person name="Whitehead S."/>
            <person name="Salmond G.P.C."/>
            <person name="Birch P.R.J."/>
            <person name="Barrell B.G."/>
            <person name="Parkhill J."/>
            <person name="Toth I.K."/>
        </authorList>
    </citation>
    <scope>NUCLEOTIDE SEQUENCE</scope>
    <source>
        <strain evidence="1">SCRI1043</strain>
    </source>
</reference>
<dbReference type="HOGENOM" id="CLU_2233940_0_0_6"/>
<evidence type="ECO:0000313" key="2">
    <source>
        <dbReference type="Proteomes" id="UP000007966"/>
    </source>
</evidence>
<dbReference type="AlphaFoldDB" id="Q6D082"/>
<name>Q6D082_PECAS</name>
<evidence type="ECO:0000313" key="1">
    <source>
        <dbReference type="EMBL" id="CAG76816.1"/>
    </source>
</evidence>
<dbReference type="STRING" id="218491.ECA3919"/>
<dbReference type="KEGG" id="eca:ECA3919"/>
<gene>
    <name evidence="1" type="ordered locus">ECA3919</name>
</gene>
<proteinExistence type="predicted"/>